<evidence type="ECO:0000313" key="9">
    <source>
        <dbReference type="Proteomes" id="UP000181956"/>
    </source>
</evidence>
<dbReference type="GO" id="GO:0046872">
    <property type="term" value="F:metal ion binding"/>
    <property type="evidence" value="ECO:0007669"/>
    <property type="project" value="UniProtKB-KW"/>
</dbReference>
<accession>A0A1H1Z6V8</accession>
<dbReference type="NCBIfam" id="NF005123">
    <property type="entry name" value="PRK06557.1"/>
    <property type="match status" value="1"/>
</dbReference>
<organism evidence="8 9">
    <name type="scientific">Microterricola viridarii</name>
    <dbReference type="NCBI Taxonomy" id="412690"/>
    <lineage>
        <taxon>Bacteria</taxon>
        <taxon>Bacillati</taxon>
        <taxon>Actinomycetota</taxon>
        <taxon>Actinomycetes</taxon>
        <taxon>Micrococcales</taxon>
        <taxon>Microbacteriaceae</taxon>
        <taxon>Microterricola</taxon>
    </lineage>
</organism>
<dbReference type="InterPro" id="IPR036409">
    <property type="entry name" value="Aldolase_II/adducin_N_sf"/>
</dbReference>
<dbReference type="STRING" id="412690.SAMN04489834_3345"/>
<evidence type="ECO:0000313" key="8">
    <source>
        <dbReference type="EMBL" id="SDT29565.1"/>
    </source>
</evidence>
<dbReference type="SMART" id="SM01007">
    <property type="entry name" value="Aldolase_II"/>
    <property type="match status" value="1"/>
</dbReference>
<dbReference type="Gene3D" id="3.40.225.10">
    <property type="entry name" value="Class II aldolase/adducin N-terminal domain"/>
    <property type="match status" value="1"/>
</dbReference>
<keyword evidence="5" id="KW-0479">Metal-binding</keyword>
<evidence type="ECO:0000256" key="2">
    <source>
        <dbReference type="ARBA" id="ARBA00001947"/>
    </source>
</evidence>
<comment type="similarity">
    <text evidence="3">Belongs to the aldolase class II family. AraD/FucA subfamily.</text>
</comment>
<dbReference type="RefSeq" id="WP_083365043.1">
    <property type="nucleotide sequence ID" value="NZ_LT629742.1"/>
</dbReference>
<gene>
    <name evidence="8" type="ORF">SAMN04489834_3345</name>
</gene>
<dbReference type="InterPro" id="IPR001303">
    <property type="entry name" value="Aldolase_II/adducin_N"/>
</dbReference>
<evidence type="ECO:0000259" key="7">
    <source>
        <dbReference type="SMART" id="SM01007"/>
    </source>
</evidence>
<dbReference type="EC" id="5.1.3.4" evidence="4"/>
<feature type="domain" description="Class II aldolase/adducin N-terminal" evidence="7">
    <location>
        <begin position="17"/>
        <end position="200"/>
    </location>
</feature>
<protein>
    <recommendedName>
        <fullName evidence="4">L-ribulose-5-phosphate 4-epimerase</fullName>
        <ecNumber evidence="4">5.1.3.4</ecNumber>
    </recommendedName>
</protein>
<dbReference type="GO" id="GO:0019323">
    <property type="term" value="P:pentose catabolic process"/>
    <property type="evidence" value="ECO:0007669"/>
    <property type="project" value="TreeGrafter"/>
</dbReference>
<dbReference type="SUPFAM" id="SSF53639">
    <property type="entry name" value="AraD/HMP-PK domain-like"/>
    <property type="match status" value="1"/>
</dbReference>
<proteinExistence type="inferred from homology"/>
<keyword evidence="9" id="KW-1185">Reference proteome</keyword>
<reference evidence="9" key="1">
    <citation type="submission" date="2016-10" db="EMBL/GenBank/DDBJ databases">
        <authorList>
            <person name="Varghese N."/>
            <person name="Submissions S."/>
        </authorList>
    </citation>
    <scope>NUCLEOTIDE SEQUENCE [LARGE SCALE GENOMIC DNA]</scope>
    <source>
        <strain evidence="9">DSM 21772</strain>
    </source>
</reference>
<evidence type="ECO:0000256" key="5">
    <source>
        <dbReference type="ARBA" id="ARBA00022723"/>
    </source>
</evidence>
<evidence type="ECO:0000256" key="6">
    <source>
        <dbReference type="ARBA" id="ARBA00022833"/>
    </source>
</evidence>
<dbReference type="InterPro" id="IPR050197">
    <property type="entry name" value="Aldolase_class_II_sugar_metab"/>
</dbReference>
<dbReference type="Pfam" id="PF00596">
    <property type="entry name" value="Aldolase_II"/>
    <property type="match status" value="1"/>
</dbReference>
<name>A0A1H1Z6V8_9MICO</name>
<dbReference type="AlphaFoldDB" id="A0A1H1Z6V8"/>
<dbReference type="PANTHER" id="PTHR22789">
    <property type="entry name" value="FUCULOSE PHOSPHATE ALDOLASE"/>
    <property type="match status" value="1"/>
</dbReference>
<evidence type="ECO:0000256" key="4">
    <source>
        <dbReference type="ARBA" id="ARBA00013186"/>
    </source>
</evidence>
<dbReference type="GO" id="GO:0016832">
    <property type="term" value="F:aldehyde-lyase activity"/>
    <property type="evidence" value="ECO:0007669"/>
    <property type="project" value="TreeGrafter"/>
</dbReference>
<dbReference type="EMBL" id="LT629742">
    <property type="protein sequence ID" value="SDT29565.1"/>
    <property type="molecule type" value="Genomic_DNA"/>
</dbReference>
<keyword evidence="6" id="KW-0862">Zinc</keyword>
<dbReference type="PANTHER" id="PTHR22789:SF8">
    <property type="entry name" value="L-RIBULOSE-5-PHOSPHATE 4-EPIMERASE SGBE"/>
    <property type="match status" value="1"/>
</dbReference>
<comment type="cofactor">
    <cofactor evidence="2">
        <name>Zn(2+)</name>
        <dbReference type="ChEBI" id="CHEBI:29105"/>
    </cofactor>
</comment>
<dbReference type="Proteomes" id="UP000181956">
    <property type="component" value="Chromosome I"/>
</dbReference>
<dbReference type="GO" id="GO:0008742">
    <property type="term" value="F:L-ribulose-phosphate 4-epimerase activity"/>
    <property type="evidence" value="ECO:0007669"/>
    <property type="project" value="UniProtKB-EC"/>
</dbReference>
<dbReference type="OrthoDB" id="9786287at2"/>
<evidence type="ECO:0000256" key="1">
    <source>
        <dbReference type="ARBA" id="ARBA00001726"/>
    </source>
</evidence>
<sequence>MTVFDSGLEDAIQAVREDVSALHGELVRNGLVIWTGGNVSGRVPGADLFVIKPSGVAYDDLAPENMILCDLDGAVIAGTPGSERSPSSDTAAHAYVYRNMPEVGGVVHTHSDYATAWAARGEEIPCVITAMADEFGGPIPVGPFAIIGDDSIGRGIVETLSGHRSRAVLMANHGPFTIGRDARDAVKAAVMVEDVARTVHIARQGGPLIPLAQEAIDSLFTRYQNVYGQAPQGAIA</sequence>
<dbReference type="GO" id="GO:0005829">
    <property type="term" value="C:cytosol"/>
    <property type="evidence" value="ECO:0007669"/>
    <property type="project" value="TreeGrafter"/>
</dbReference>
<comment type="catalytic activity">
    <reaction evidence="1">
        <text>L-ribulose 5-phosphate = D-xylulose 5-phosphate</text>
        <dbReference type="Rhea" id="RHEA:22368"/>
        <dbReference type="ChEBI" id="CHEBI:57737"/>
        <dbReference type="ChEBI" id="CHEBI:58226"/>
        <dbReference type="EC" id="5.1.3.4"/>
    </reaction>
</comment>
<evidence type="ECO:0000256" key="3">
    <source>
        <dbReference type="ARBA" id="ARBA00010037"/>
    </source>
</evidence>